<dbReference type="SUPFAM" id="SSF52799">
    <property type="entry name" value="(Phosphotyrosine protein) phosphatases II"/>
    <property type="match status" value="1"/>
</dbReference>
<dbReference type="SMART" id="SM01326">
    <property type="entry name" value="PTEN_C2"/>
    <property type="match status" value="1"/>
</dbReference>
<protein>
    <recommendedName>
        <fullName evidence="1">C2 tensin-type domain-containing protein</fullName>
    </recommendedName>
</protein>
<gene>
    <name evidence="2" type="ORF">TCEB3V08_LOCUS11583</name>
</gene>
<dbReference type="Gene3D" id="3.90.190.10">
    <property type="entry name" value="Protein tyrosine phosphatase superfamily"/>
    <property type="match status" value="1"/>
</dbReference>
<dbReference type="EMBL" id="OC323302">
    <property type="protein sequence ID" value="CAD7412949.1"/>
    <property type="molecule type" value="Genomic_DNA"/>
</dbReference>
<evidence type="ECO:0000313" key="2">
    <source>
        <dbReference type="EMBL" id="CAD7412949.1"/>
    </source>
</evidence>
<accession>A0A7R9DE04</accession>
<dbReference type="PANTHER" id="PTHR45734:SF10">
    <property type="entry name" value="BLISTERY, ISOFORM A"/>
    <property type="match status" value="1"/>
</dbReference>
<dbReference type="PROSITE" id="PS51182">
    <property type="entry name" value="C2_TENSIN"/>
    <property type="match status" value="1"/>
</dbReference>
<dbReference type="InterPro" id="IPR029021">
    <property type="entry name" value="Prot-tyrosine_phosphatase-like"/>
</dbReference>
<dbReference type="InterPro" id="IPR051484">
    <property type="entry name" value="Tensin_PTEN_phosphatase"/>
</dbReference>
<dbReference type="SUPFAM" id="SSF49562">
    <property type="entry name" value="C2 domain (Calcium/lipid-binding domain, CaLB)"/>
    <property type="match status" value="1"/>
</dbReference>
<dbReference type="Gene3D" id="2.60.40.1110">
    <property type="match status" value="1"/>
</dbReference>
<feature type="domain" description="C2 tensin-type" evidence="1">
    <location>
        <begin position="148"/>
        <end position="302"/>
    </location>
</feature>
<dbReference type="PANTHER" id="PTHR45734">
    <property type="entry name" value="TENSIN"/>
    <property type="match status" value="1"/>
</dbReference>
<dbReference type="InterPro" id="IPR014020">
    <property type="entry name" value="Tensin_C2-dom"/>
</dbReference>
<evidence type="ECO:0000259" key="1">
    <source>
        <dbReference type="PROSITE" id="PS51182"/>
    </source>
</evidence>
<proteinExistence type="predicted"/>
<dbReference type="AlphaFoldDB" id="A0A7R9DE04"/>
<sequence>MIYDNEIANRNRLDYGRGSKERIGVVIAAYMHYSNICGSADQALDRFAMSRFLNDKIGELEQPSHKRYVEYFSGLLSGNIRINSAPLYLTHVTVLGAPSFEVAADDGSGGGGCRAFLKVIRGTVVYLLVCLQVYEDLLCISLCASRCRRSCSVNCLCISRVTRTRCVSLCVYLDVERPVVYLLACLQVYEGLCTRAWCPCTRQGCTLWRAVPAQFTVNVAGERHRRGLQLRGDILLKCYHRCYQGGIAPPPSHAQGAQGSREMVFSCQFHTCAVTDYTLSFTRQELDHACNGNTLFLSFSLL</sequence>
<dbReference type="Pfam" id="PF10409">
    <property type="entry name" value="PTEN_C2"/>
    <property type="match status" value="1"/>
</dbReference>
<organism evidence="2">
    <name type="scientific">Timema cristinae</name>
    <name type="common">Walking stick</name>
    <dbReference type="NCBI Taxonomy" id="61476"/>
    <lineage>
        <taxon>Eukaryota</taxon>
        <taxon>Metazoa</taxon>
        <taxon>Ecdysozoa</taxon>
        <taxon>Arthropoda</taxon>
        <taxon>Hexapoda</taxon>
        <taxon>Insecta</taxon>
        <taxon>Pterygota</taxon>
        <taxon>Neoptera</taxon>
        <taxon>Polyneoptera</taxon>
        <taxon>Phasmatodea</taxon>
        <taxon>Timematodea</taxon>
        <taxon>Timematoidea</taxon>
        <taxon>Timematidae</taxon>
        <taxon>Timema</taxon>
    </lineage>
</organism>
<name>A0A7R9DE04_TIMCR</name>
<dbReference type="GO" id="GO:0005925">
    <property type="term" value="C:focal adhesion"/>
    <property type="evidence" value="ECO:0007669"/>
    <property type="project" value="TreeGrafter"/>
</dbReference>
<dbReference type="InterPro" id="IPR035892">
    <property type="entry name" value="C2_domain_sf"/>
</dbReference>
<reference evidence="2" key="1">
    <citation type="submission" date="2020-11" db="EMBL/GenBank/DDBJ databases">
        <authorList>
            <person name="Tran Van P."/>
        </authorList>
    </citation>
    <scope>NUCLEOTIDE SEQUENCE</scope>
</reference>